<organism evidence="1 2">
    <name type="scientific">Staphylococcus haemolyticus</name>
    <dbReference type="NCBI Taxonomy" id="1283"/>
    <lineage>
        <taxon>Bacteria</taxon>
        <taxon>Bacillati</taxon>
        <taxon>Bacillota</taxon>
        <taxon>Bacilli</taxon>
        <taxon>Bacillales</taxon>
        <taxon>Staphylococcaceae</taxon>
        <taxon>Staphylococcus</taxon>
    </lineage>
</organism>
<keyword evidence="2" id="KW-1185">Reference proteome</keyword>
<evidence type="ECO:0000313" key="1">
    <source>
        <dbReference type="EMBL" id="MDT4285945.1"/>
    </source>
</evidence>
<dbReference type="EMBL" id="JAVSOO010000005">
    <property type="protein sequence ID" value="MDT4285945.1"/>
    <property type="molecule type" value="Genomic_DNA"/>
</dbReference>
<reference evidence="1 2" key="1">
    <citation type="submission" date="2023-08" db="EMBL/GenBank/DDBJ databases">
        <title>Genomic surveillance of Staphylococcus haemolyticus neonatal outbreak in southern France.</title>
        <authorList>
            <person name="Magnan C."/>
            <person name="Morsli M."/>
            <person name="Thiery B."/>
            <person name="Salipante F."/>
            <person name="Attar J."/>
            <person name="Massimo D.M."/>
            <person name="Ory J."/>
            <person name="Pantel A."/>
            <person name="Lavigne J.-P."/>
        </authorList>
    </citation>
    <scope>NUCLEOTIDE SEQUENCE [LARGE SCALE GENOMIC DNA]</scope>
    <source>
        <strain evidence="1 2">NSH026</strain>
    </source>
</reference>
<dbReference type="Proteomes" id="UP001269271">
    <property type="component" value="Unassembled WGS sequence"/>
</dbReference>
<evidence type="ECO:0000313" key="2">
    <source>
        <dbReference type="Proteomes" id="UP001269271"/>
    </source>
</evidence>
<proteinExistence type="predicted"/>
<gene>
    <name evidence="1" type="ORF">RO950_02775</name>
</gene>
<dbReference type="RefSeq" id="WP_046309335.1">
    <property type="nucleotide sequence ID" value="NZ_CAJUXL010000152.1"/>
</dbReference>
<accession>A0ABU3IEF5</accession>
<sequence length="74" mass="9256">MTQTYERNEGGLSDEEYMQLIRIRAAHERALRNERRQQRINHRIRCEQLLKEHRVSSKWFRYLVENDIFPKVRR</sequence>
<protein>
    <submittedName>
        <fullName evidence="1">Uncharacterized protein</fullName>
    </submittedName>
</protein>
<name>A0ABU3IEF5_STAHA</name>
<comment type="caution">
    <text evidence="1">The sequence shown here is derived from an EMBL/GenBank/DDBJ whole genome shotgun (WGS) entry which is preliminary data.</text>
</comment>